<evidence type="ECO:0000256" key="1">
    <source>
        <dbReference type="SAM" id="SignalP"/>
    </source>
</evidence>
<dbReference type="PROSITE" id="PS51257">
    <property type="entry name" value="PROKAR_LIPOPROTEIN"/>
    <property type="match status" value="1"/>
</dbReference>
<dbReference type="OrthoDB" id="9768004at2"/>
<dbReference type="InterPro" id="IPR016187">
    <property type="entry name" value="CTDL_fold"/>
</dbReference>
<dbReference type="GO" id="GO:0120147">
    <property type="term" value="F:formylglycine-generating oxidase activity"/>
    <property type="evidence" value="ECO:0007669"/>
    <property type="project" value="TreeGrafter"/>
</dbReference>
<evidence type="ECO:0000259" key="2">
    <source>
        <dbReference type="Pfam" id="PF03781"/>
    </source>
</evidence>
<evidence type="ECO:0000313" key="3">
    <source>
        <dbReference type="EMBL" id="PYE36480.1"/>
    </source>
</evidence>
<feature type="domain" description="Sulfatase-modifying factor enzyme-like" evidence="2">
    <location>
        <begin position="58"/>
        <end position="178"/>
    </location>
</feature>
<evidence type="ECO:0000313" key="4">
    <source>
        <dbReference type="Proteomes" id="UP000247746"/>
    </source>
</evidence>
<gene>
    <name evidence="3" type="ORF">DFP82_11516</name>
</gene>
<dbReference type="Pfam" id="PF03781">
    <property type="entry name" value="FGE-sulfatase"/>
    <property type="match status" value="1"/>
</dbReference>
<keyword evidence="4" id="KW-1185">Reference proteome</keyword>
<protein>
    <submittedName>
        <fullName evidence="3">Sulfatase-modifying factor enzyme 1</fullName>
    </submittedName>
</protein>
<dbReference type="AlphaFoldDB" id="A0A2V4UUI0"/>
<dbReference type="Gene3D" id="3.90.1580.10">
    <property type="entry name" value="paralog of FGE (formylglycine-generating enzyme)"/>
    <property type="match status" value="1"/>
</dbReference>
<reference evidence="3 4" key="1">
    <citation type="submission" date="2018-06" db="EMBL/GenBank/DDBJ databases">
        <title>Genomic Encyclopedia of Type Strains, Phase III (KMG-III): the genomes of soil and plant-associated and newly described type strains.</title>
        <authorList>
            <person name="Whitman W."/>
        </authorList>
    </citation>
    <scope>NUCLEOTIDE SEQUENCE [LARGE SCALE GENOMIC DNA]</scope>
    <source>
        <strain evidence="3 4">CECT 5889</strain>
    </source>
</reference>
<dbReference type="PANTHER" id="PTHR23150">
    <property type="entry name" value="SULFATASE MODIFYING FACTOR 1, 2"/>
    <property type="match status" value="1"/>
</dbReference>
<keyword evidence="1" id="KW-0732">Signal</keyword>
<dbReference type="InterPro" id="IPR005532">
    <property type="entry name" value="SUMF_dom"/>
</dbReference>
<comment type="caution">
    <text evidence="3">The sequence shown here is derived from an EMBL/GenBank/DDBJ whole genome shotgun (WGS) entry which is preliminary data.</text>
</comment>
<organism evidence="3 4">
    <name type="scientific">Psychrobacter fozii</name>
    <dbReference type="NCBI Taxonomy" id="198480"/>
    <lineage>
        <taxon>Bacteria</taxon>
        <taxon>Pseudomonadati</taxon>
        <taxon>Pseudomonadota</taxon>
        <taxon>Gammaproteobacteria</taxon>
        <taxon>Moraxellales</taxon>
        <taxon>Moraxellaceae</taxon>
        <taxon>Psychrobacter</taxon>
    </lineage>
</organism>
<feature type="signal peptide" evidence="1">
    <location>
        <begin position="1"/>
        <end position="22"/>
    </location>
</feature>
<name>A0A2V4UUI0_9GAMM</name>
<dbReference type="RefSeq" id="WP_110924380.1">
    <property type="nucleotide sequence ID" value="NZ_QJSU01000015.1"/>
</dbReference>
<dbReference type="SUPFAM" id="SSF56436">
    <property type="entry name" value="C-type lectin-like"/>
    <property type="match status" value="1"/>
</dbReference>
<dbReference type="InterPro" id="IPR042095">
    <property type="entry name" value="SUMF_sf"/>
</dbReference>
<dbReference type="InterPro" id="IPR051043">
    <property type="entry name" value="Sulfatase_Mod_Factor_Kinase"/>
</dbReference>
<dbReference type="PANTHER" id="PTHR23150:SF19">
    <property type="entry name" value="FORMYLGLYCINE-GENERATING ENZYME"/>
    <property type="match status" value="1"/>
</dbReference>
<feature type="chain" id="PRO_5016042303" evidence="1">
    <location>
        <begin position="23"/>
        <end position="190"/>
    </location>
</feature>
<sequence>MTLKPLLVSLFILPLCTLSACANTPTTSVDSSGVPQTRSNLTADEQQQLDDFIVKQKANMRFIEGGSYEMGDFGHKVTINGGGPISTSKNNKPLHKVTLDGFSMNAYKATYGDFDIYSMATGQEKVGTQVYMEAIRQPNAAAGINWQTAQNYCQWLGQQLDVPMSLPTEAQWEYAARNRGKYVLFPTDNG</sequence>
<accession>A0A2V4UUI0</accession>
<dbReference type="Proteomes" id="UP000247746">
    <property type="component" value="Unassembled WGS sequence"/>
</dbReference>
<dbReference type="EMBL" id="QJSU01000015">
    <property type="protein sequence ID" value="PYE36480.1"/>
    <property type="molecule type" value="Genomic_DNA"/>
</dbReference>
<proteinExistence type="predicted"/>